<gene>
    <name evidence="1" type="ORF">PL594_10125</name>
</gene>
<reference evidence="1" key="1">
    <citation type="submission" date="2023-01" db="EMBL/GenBank/DDBJ databases">
        <title>Human gut microbiome strain richness.</title>
        <authorList>
            <person name="Chen-Liaw A."/>
        </authorList>
    </citation>
    <scope>NUCLEOTIDE SEQUENCE</scope>
    <source>
        <strain evidence="1">H9_m1001271B151109d0_201107</strain>
    </source>
</reference>
<dbReference type="EMBL" id="JAQKEI010000011">
    <property type="protein sequence ID" value="MDB0851864.1"/>
    <property type="molecule type" value="Genomic_DNA"/>
</dbReference>
<evidence type="ECO:0000313" key="2">
    <source>
        <dbReference type="Proteomes" id="UP001210999"/>
    </source>
</evidence>
<dbReference type="AlphaFoldDB" id="A0AAP6YB96"/>
<evidence type="ECO:0000313" key="1">
    <source>
        <dbReference type="EMBL" id="MDB0851864.1"/>
    </source>
</evidence>
<name>A0AAP6YB96_PHOVU</name>
<accession>A0AAP6YB96</accession>
<dbReference type="Proteomes" id="UP001210999">
    <property type="component" value="Unassembled WGS sequence"/>
</dbReference>
<sequence>MNEGSGNQSGGKGRYLWRKPPWIRYLWRNLFENERLSLGNPIFGEIILGYSIFEETSLKTNGSHWKPYLWRNHPWIRYLWRNLFENERFSLETLSLEKSSLNTVSLKKPL</sequence>
<organism evidence="1 2">
    <name type="scientific">Phocaeicola vulgatus</name>
    <name type="common">Bacteroides vulgatus</name>
    <dbReference type="NCBI Taxonomy" id="821"/>
    <lineage>
        <taxon>Bacteria</taxon>
        <taxon>Pseudomonadati</taxon>
        <taxon>Bacteroidota</taxon>
        <taxon>Bacteroidia</taxon>
        <taxon>Bacteroidales</taxon>
        <taxon>Bacteroidaceae</taxon>
        <taxon>Phocaeicola</taxon>
    </lineage>
</organism>
<comment type="caution">
    <text evidence="1">The sequence shown here is derived from an EMBL/GenBank/DDBJ whole genome shotgun (WGS) entry which is preliminary data.</text>
</comment>
<dbReference type="RefSeq" id="WP_138286797.1">
    <property type="nucleotide sequence ID" value="NZ_JABDSG010000119.1"/>
</dbReference>
<proteinExistence type="predicted"/>
<protein>
    <submittedName>
        <fullName evidence="1">Uncharacterized protein</fullName>
    </submittedName>
</protein>